<dbReference type="Gene3D" id="2.60.40.3140">
    <property type="match status" value="1"/>
</dbReference>
<keyword evidence="5" id="KW-1185">Reference proteome</keyword>
<protein>
    <submittedName>
        <fullName evidence="4">DUF3857 domain-containing protein</fullName>
    </submittedName>
</protein>
<evidence type="ECO:0000259" key="2">
    <source>
        <dbReference type="Pfam" id="PF01841"/>
    </source>
</evidence>
<dbReference type="Pfam" id="PF01841">
    <property type="entry name" value="Transglut_core"/>
    <property type="match status" value="1"/>
</dbReference>
<evidence type="ECO:0000259" key="3">
    <source>
        <dbReference type="Pfam" id="PF12969"/>
    </source>
</evidence>
<feature type="chain" id="PRO_5046567629" evidence="1">
    <location>
        <begin position="20"/>
        <end position="653"/>
    </location>
</feature>
<feature type="signal peptide" evidence="1">
    <location>
        <begin position="1"/>
        <end position="19"/>
    </location>
</feature>
<evidence type="ECO:0000313" key="5">
    <source>
        <dbReference type="Proteomes" id="UP001491088"/>
    </source>
</evidence>
<proteinExistence type="predicted"/>
<dbReference type="Pfam" id="PF12969">
    <property type="entry name" value="DUF3857"/>
    <property type="match status" value="1"/>
</dbReference>
<dbReference type="EMBL" id="CP150496">
    <property type="protein sequence ID" value="WYW54360.1"/>
    <property type="molecule type" value="Genomic_DNA"/>
</dbReference>
<dbReference type="InterPro" id="IPR024618">
    <property type="entry name" value="DUF3857"/>
</dbReference>
<name>A0ABZ2TMI9_9FLAO</name>
<dbReference type="Gene3D" id="2.60.120.1130">
    <property type="match status" value="1"/>
</dbReference>
<dbReference type="Proteomes" id="UP001491088">
    <property type="component" value="Chromosome"/>
</dbReference>
<dbReference type="InterPro" id="IPR038765">
    <property type="entry name" value="Papain-like_cys_pep_sf"/>
</dbReference>
<feature type="domain" description="DUF3857" evidence="3">
    <location>
        <begin position="67"/>
        <end position="222"/>
    </location>
</feature>
<gene>
    <name evidence="4" type="ORF">WG950_07435</name>
</gene>
<reference evidence="4 5" key="1">
    <citation type="submission" date="2024-03" db="EMBL/GenBank/DDBJ databases">
        <authorList>
            <person name="Cao K."/>
        </authorList>
    </citation>
    <scope>NUCLEOTIDE SEQUENCE [LARGE SCALE GENOMIC DNA]</scope>
    <source>
        <strain evidence="4 5">MCCC 1K00696</strain>
    </source>
</reference>
<dbReference type="SUPFAM" id="SSF54001">
    <property type="entry name" value="Cysteine proteinases"/>
    <property type="match status" value="1"/>
</dbReference>
<sequence>MKKVLPLLLLLTTQLSILAQDYKFGKVSKEELEEKFYPLDSTADAAYLFKKRRTYYDYITNNGFQLVTEFHERIKVYNKEGFNMATKEVVYYKPESGESESVSSIKGYTFNLNGNKIEKEKLSTKSIFTENISKFRSVKKISMPKVKEGSIIELRYKVYSPYVQSISDLKLQYHIPVKKLDYSVEIPEYYIFKKNTIGYYPVKQIKTSKNGKIGDTNYKIEVTSFVEENIPALKNDEPFVSSVKNYRSGLKFELTQTNFISIGGDFKSYSSSWEQVAKQIYKSSSFGGELSKSSYYKDDLNKILAESKTEVDKLLNIYNFVKQRVKWNEYYGIYSDKGVRKAFKDRVGNVADINLMLTSMLRTSGLNADPVLVSTRANGVPFFPTIDGFNYVISAVELNSGGIVLLDATEPYSTPNILPRRALNWNGRRITKDGNSSWVKLATTKHATEDNNIMVNISDDLMISGLYRTKFSNLSALTYRKNHNHLTEEAVVTGLEQKTNVEIEDIKILNDKNIYKIPTRTIKFNSDGLIESINGKLYIEPLLFLTERRNPFKLEERKFPVDFTTPWKVKNVVSIKIPEGYKVEAVPESFAIGLPDNLGVFKYQIQENAGKISTISSMQFNTAIVSPQYYESLKKFYGDLVKKQTEKIVLIKI</sequence>
<feature type="domain" description="Transglutaminase-like" evidence="2">
    <location>
        <begin position="302"/>
        <end position="376"/>
    </location>
</feature>
<evidence type="ECO:0000256" key="1">
    <source>
        <dbReference type="SAM" id="SignalP"/>
    </source>
</evidence>
<dbReference type="RefSeq" id="WP_340931359.1">
    <property type="nucleotide sequence ID" value="NZ_CP150496.1"/>
</dbReference>
<dbReference type="Gene3D" id="3.10.620.30">
    <property type="match status" value="1"/>
</dbReference>
<dbReference type="InterPro" id="IPR002931">
    <property type="entry name" value="Transglutaminase-like"/>
</dbReference>
<evidence type="ECO:0000313" key="4">
    <source>
        <dbReference type="EMBL" id="WYW54360.1"/>
    </source>
</evidence>
<keyword evidence="1" id="KW-0732">Signal</keyword>
<organism evidence="4 5">
    <name type="scientific">Polaribacter marinaquae</name>
    <dbReference type="NCBI Taxonomy" id="1642819"/>
    <lineage>
        <taxon>Bacteria</taxon>
        <taxon>Pseudomonadati</taxon>
        <taxon>Bacteroidota</taxon>
        <taxon>Flavobacteriia</taxon>
        <taxon>Flavobacteriales</taxon>
        <taxon>Flavobacteriaceae</taxon>
    </lineage>
</organism>
<accession>A0ABZ2TMI9</accession>